<keyword evidence="1" id="KW-0812">Transmembrane</keyword>
<sequence length="170" mass="17650">MLLSTTREDHLVAWLAALAIAIHVLESALPSPIPGVKPGLANVITVLALVMFGWRVAAWVSLLRVLAGSLLTGTFLSPTFLLSLSGAAASLAALLVAHALVGQRLSPLGLCVLAAMAHMLGQFAIAYALIIPHPALLNLLPVLLSAALLFGLVTGTMAARIYRQHPAVST</sequence>
<dbReference type="Pfam" id="PF07456">
    <property type="entry name" value="Hpre_diP_synt_I"/>
    <property type="match status" value="1"/>
</dbReference>
<evidence type="ECO:0000313" key="3">
    <source>
        <dbReference type="EMBL" id="OOG28615.1"/>
    </source>
</evidence>
<feature type="transmembrane region" description="Helical" evidence="1">
    <location>
        <begin position="142"/>
        <end position="162"/>
    </location>
</feature>
<protein>
    <submittedName>
        <fullName evidence="3">Heptaprenyl diphosphate synthase</fullName>
    </submittedName>
</protein>
<dbReference type="STRING" id="108003.B1C78_01700"/>
<dbReference type="RefSeq" id="WP_077277444.1">
    <property type="nucleotide sequence ID" value="NZ_MVBK01000008.1"/>
</dbReference>
<dbReference type="EMBL" id="MVBK01000008">
    <property type="protein sequence ID" value="OOG28615.1"/>
    <property type="molecule type" value="Genomic_DNA"/>
</dbReference>
<organism evidence="3 4">
    <name type="scientific">Thioalkalivibrio denitrificans</name>
    <dbReference type="NCBI Taxonomy" id="108003"/>
    <lineage>
        <taxon>Bacteria</taxon>
        <taxon>Pseudomonadati</taxon>
        <taxon>Pseudomonadota</taxon>
        <taxon>Gammaproteobacteria</taxon>
        <taxon>Chromatiales</taxon>
        <taxon>Ectothiorhodospiraceae</taxon>
        <taxon>Thioalkalivibrio</taxon>
    </lineage>
</organism>
<feature type="transmembrane region" description="Helical" evidence="1">
    <location>
        <begin position="12"/>
        <end position="29"/>
    </location>
</feature>
<dbReference type="Gene3D" id="1.10.1760.20">
    <property type="match status" value="1"/>
</dbReference>
<dbReference type="InterPro" id="IPR014535">
    <property type="entry name" value="Hpre_diP_synt_I"/>
</dbReference>
<keyword evidence="4" id="KW-1185">Reference proteome</keyword>
<feature type="transmembrane region" description="Helical" evidence="1">
    <location>
        <begin position="108"/>
        <end position="130"/>
    </location>
</feature>
<keyword evidence="1" id="KW-1133">Transmembrane helix</keyword>
<evidence type="ECO:0000256" key="1">
    <source>
        <dbReference type="SAM" id="Phobius"/>
    </source>
</evidence>
<feature type="transmembrane region" description="Helical" evidence="1">
    <location>
        <begin position="41"/>
        <end position="60"/>
    </location>
</feature>
<gene>
    <name evidence="3" type="ORF">B1C78_01700</name>
</gene>
<dbReference type="PROSITE" id="PS50003">
    <property type="entry name" value="PH_DOMAIN"/>
    <property type="match status" value="1"/>
</dbReference>
<keyword evidence="1" id="KW-0472">Membrane</keyword>
<evidence type="ECO:0000313" key="4">
    <source>
        <dbReference type="Proteomes" id="UP000189462"/>
    </source>
</evidence>
<reference evidence="3 4" key="1">
    <citation type="submission" date="2017-02" db="EMBL/GenBank/DDBJ databases">
        <title>Genomic diversity within the haloalkaliphilic genus Thioalkalivibrio.</title>
        <authorList>
            <person name="Ahn A.-C."/>
            <person name="Meier-Kolthoff J."/>
            <person name="Overmars L."/>
            <person name="Richter M."/>
            <person name="Woyke T."/>
            <person name="Sorokin D.Y."/>
            <person name="Muyzer G."/>
        </authorList>
    </citation>
    <scope>NUCLEOTIDE SEQUENCE [LARGE SCALE GENOMIC DNA]</scope>
    <source>
        <strain evidence="3 4">ALJD</strain>
    </source>
</reference>
<dbReference type="PIRSF" id="PIRSF027391">
    <property type="entry name" value="Hpre_diP_synt_I"/>
    <property type="match status" value="1"/>
</dbReference>
<dbReference type="InterPro" id="IPR010898">
    <property type="entry name" value="Hpre_diP_synth_I"/>
</dbReference>
<proteinExistence type="predicted"/>
<comment type="caution">
    <text evidence="3">The sequence shown here is derived from an EMBL/GenBank/DDBJ whole genome shotgun (WGS) entry which is preliminary data.</text>
</comment>
<evidence type="ECO:0000259" key="2">
    <source>
        <dbReference type="PROSITE" id="PS50003"/>
    </source>
</evidence>
<accession>A0A1V3NU20</accession>
<dbReference type="AlphaFoldDB" id="A0A1V3NU20"/>
<feature type="domain" description="PH" evidence="2">
    <location>
        <begin position="1"/>
        <end position="23"/>
    </location>
</feature>
<dbReference type="InterPro" id="IPR001849">
    <property type="entry name" value="PH_domain"/>
</dbReference>
<dbReference type="Proteomes" id="UP000189462">
    <property type="component" value="Unassembled WGS sequence"/>
</dbReference>
<dbReference type="OrthoDB" id="9799095at2"/>
<feature type="transmembrane region" description="Helical" evidence="1">
    <location>
        <begin position="80"/>
        <end position="101"/>
    </location>
</feature>
<name>A0A1V3NU20_9GAMM</name>